<dbReference type="Pfam" id="PF13385">
    <property type="entry name" value="Laminin_G_3"/>
    <property type="match status" value="1"/>
</dbReference>
<proteinExistence type="inferred from homology"/>
<dbReference type="InterPro" id="IPR036278">
    <property type="entry name" value="Sialidase_sf"/>
</dbReference>
<dbReference type="PANTHER" id="PTHR10628:SF30">
    <property type="entry name" value="EXO-ALPHA-SIALIDASE"/>
    <property type="match status" value="1"/>
</dbReference>
<dbReference type="InterPro" id="IPR026856">
    <property type="entry name" value="Sialidase_fam"/>
</dbReference>
<gene>
    <name evidence="8" type="ORF">A4R43_06755</name>
</gene>
<dbReference type="PANTHER" id="PTHR10628">
    <property type="entry name" value="SIALIDASE"/>
    <property type="match status" value="1"/>
</dbReference>
<dbReference type="GO" id="GO:0009313">
    <property type="term" value="P:oligosaccharide catabolic process"/>
    <property type="evidence" value="ECO:0007669"/>
    <property type="project" value="TreeGrafter"/>
</dbReference>
<dbReference type="AlphaFoldDB" id="A0A344L2J3"/>
<dbReference type="SUPFAM" id="SSF50939">
    <property type="entry name" value="Sialidases"/>
    <property type="match status" value="1"/>
</dbReference>
<feature type="chain" id="PRO_5016641127" description="exo-alpha-sialidase" evidence="6">
    <location>
        <begin position="23"/>
        <end position="613"/>
    </location>
</feature>
<name>A0A344L2J3_9PSEU</name>
<keyword evidence="5" id="KW-1015">Disulfide bond</keyword>
<evidence type="ECO:0000256" key="1">
    <source>
        <dbReference type="ARBA" id="ARBA00000427"/>
    </source>
</evidence>
<evidence type="ECO:0000256" key="6">
    <source>
        <dbReference type="SAM" id="SignalP"/>
    </source>
</evidence>
<dbReference type="GO" id="GO:0004308">
    <property type="term" value="F:exo-alpha-sialidase activity"/>
    <property type="evidence" value="ECO:0007669"/>
    <property type="project" value="UniProtKB-EC"/>
</dbReference>
<comment type="catalytic activity">
    <reaction evidence="1">
        <text>Hydrolysis of alpha-(2-&gt;3)-, alpha-(2-&gt;6)-, alpha-(2-&gt;8)- glycosidic linkages of terminal sialic acid residues in oligosaccharides, glycoproteins, glycolipids, colominic acid and synthetic substrates.</text>
        <dbReference type="EC" id="3.2.1.18"/>
    </reaction>
</comment>
<dbReference type="Proteomes" id="UP000250434">
    <property type="component" value="Chromosome"/>
</dbReference>
<dbReference type="EC" id="3.2.1.18" evidence="3"/>
<dbReference type="InterPro" id="IPR013320">
    <property type="entry name" value="ConA-like_dom_sf"/>
</dbReference>
<dbReference type="KEGG" id="aab:A4R43_06755"/>
<dbReference type="GO" id="GO:0005737">
    <property type="term" value="C:cytoplasm"/>
    <property type="evidence" value="ECO:0007669"/>
    <property type="project" value="TreeGrafter"/>
</dbReference>
<reference evidence="8 9" key="1">
    <citation type="submission" date="2016-04" db="EMBL/GenBank/DDBJ databases">
        <title>Complete genome sequence and analysis of deep-sea sediment isolate, Amycolatopsis sp. WP1.</title>
        <authorList>
            <person name="Wang H."/>
            <person name="Chen S."/>
            <person name="Wu Q."/>
        </authorList>
    </citation>
    <scope>NUCLEOTIDE SEQUENCE [LARGE SCALE GENOMIC DNA]</scope>
    <source>
        <strain evidence="8 9">WP1</strain>
    </source>
</reference>
<evidence type="ECO:0000313" key="8">
    <source>
        <dbReference type="EMBL" id="AXB42267.1"/>
    </source>
</evidence>
<evidence type="ECO:0000256" key="3">
    <source>
        <dbReference type="ARBA" id="ARBA00012733"/>
    </source>
</evidence>
<dbReference type="EMBL" id="CP015163">
    <property type="protein sequence ID" value="AXB42267.1"/>
    <property type="molecule type" value="Genomic_DNA"/>
</dbReference>
<keyword evidence="9" id="KW-1185">Reference proteome</keyword>
<dbReference type="InterPro" id="IPR011040">
    <property type="entry name" value="Sialidase"/>
</dbReference>
<sequence length="613" mass="66329">MKRALVLVCLLVAGLAAPVATAAPAVDEQVLFKASRDPGYACFRIPAIVKTARGTLLAFAEGRVDNCGDTGDIDLVLKRSEDGGRTWSPMQVVNSGDGDTHGNPVPIVDRETGRIVLISTYNAGREDDKGCAIPCPRFPHQQHSDDDGRTWSAPRDIGAQVKRPEWTAWYASGPVHGIQLEKGPHAGRLVFGINAETARSTQSVENHAALIYSDDHGDSWRIGAQTDYPHSVPGTYTQKPQEISVAELADGSVYAAGREQGGTDVGNRTHAVSRDGGESFSTPFTTIPDLVTPIVQGAVLRLQRPGKPDRLLFSSPSDTDRRRWMMLRSSYDGGRTWENAEQGTRITADWSGYSDLVQISDSRSAAVEIGLMYEGGPVDARDEIRFARFGEDHLGWKNPAGPSTPDISRRHSDAIAVGSPSTVDGRFGMAVAPGGFLRVPYDQAQLPGAGDFTWTGWFRYGSSKADQVLTWLGGMGGTAPQLWLRAEPRLGRLIATMTTPAGTKSITTTSAYDDEQWHHVALRRTGDRLSLTVDGAEAAAGPASAGTISQTVSWQFVVGQRLDNTQRWQGAFDEIRFYRRSVSDAELTGIRAHNAAVPEGQVLRLPLDRVSRG</sequence>
<dbReference type="Pfam" id="PF13088">
    <property type="entry name" value="BNR_2"/>
    <property type="match status" value="1"/>
</dbReference>
<dbReference type="OrthoDB" id="7294637at2"/>
<dbReference type="CDD" id="cd15482">
    <property type="entry name" value="Sialidase_non-viral"/>
    <property type="match status" value="1"/>
</dbReference>
<dbReference type="GO" id="GO:0016020">
    <property type="term" value="C:membrane"/>
    <property type="evidence" value="ECO:0007669"/>
    <property type="project" value="TreeGrafter"/>
</dbReference>
<dbReference type="SMART" id="SM00560">
    <property type="entry name" value="LamGL"/>
    <property type="match status" value="1"/>
</dbReference>
<dbReference type="SUPFAM" id="SSF49899">
    <property type="entry name" value="Concanavalin A-like lectins/glucanases"/>
    <property type="match status" value="1"/>
</dbReference>
<evidence type="ECO:0000259" key="7">
    <source>
        <dbReference type="SMART" id="SM00560"/>
    </source>
</evidence>
<dbReference type="CDD" id="cd00110">
    <property type="entry name" value="LamG"/>
    <property type="match status" value="1"/>
</dbReference>
<keyword evidence="4 6" id="KW-0732">Signal</keyword>
<evidence type="ECO:0000313" key="9">
    <source>
        <dbReference type="Proteomes" id="UP000250434"/>
    </source>
</evidence>
<evidence type="ECO:0000256" key="4">
    <source>
        <dbReference type="ARBA" id="ARBA00022729"/>
    </source>
</evidence>
<dbReference type="Gene3D" id="2.120.10.10">
    <property type="match status" value="1"/>
</dbReference>
<dbReference type="GO" id="GO:0006689">
    <property type="term" value="P:ganglioside catabolic process"/>
    <property type="evidence" value="ECO:0007669"/>
    <property type="project" value="TreeGrafter"/>
</dbReference>
<feature type="signal peptide" evidence="6">
    <location>
        <begin position="1"/>
        <end position="22"/>
    </location>
</feature>
<feature type="domain" description="LamG-like jellyroll fold" evidence="7">
    <location>
        <begin position="450"/>
        <end position="585"/>
    </location>
</feature>
<protein>
    <recommendedName>
        <fullName evidence="3">exo-alpha-sialidase</fullName>
        <ecNumber evidence="3">3.2.1.18</ecNumber>
    </recommendedName>
</protein>
<dbReference type="RefSeq" id="WP_113691538.1">
    <property type="nucleotide sequence ID" value="NZ_CP015163.1"/>
</dbReference>
<dbReference type="InterPro" id="IPR006558">
    <property type="entry name" value="LamG-like"/>
</dbReference>
<accession>A0A344L2J3</accession>
<comment type="similarity">
    <text evidence="2">Belongs to the glycosyl hydrolase 33 family.</text>
</comment>
<evidence type="ECO:0000256" key="5">
    <source>
        <dbReference type="ARBA" id="ARBA00023157"/>
    </source>
</evidence>
<dbReference type="InterPro" id="IPR001791">
    <property type="entry name" value="Laminin_G"/>
</dbReference>
<dbReference type="Gene3D" id="2.60.120.200">
    <property type="match status" value="1"/>
</dbReference>
<organism evidence="8 9">
    <name type="scientific">Amycolatopsis albispora</name>
    <dbReference type="NCBI Taxonomy" id="1804986"/>
    <lineage>
        <taxon>Bacteria</taxon>
        <taxon>Bacillati</taxon>
        <taxon>Actinomycetota</taxon>
        <taxon>Actinomycetes</taxon>
        <taxon>Pseudonocardiales</taxon>
        <taxon>Pseudonocardiaceae</taxon>
        <taxon>Amycolatopsis</taxon>
    </lineage>
</organism>
<evidence type="ECO:0000256" key="2">
    <source>
        <dbReference type="ARBA" id="ARBA00009348"/>
    </source>
</evidence>